<keyword evidence="3" id="KW-1185">Reference proteome</keyword>
<dbReference type="Proteomes" id="UP000317171">
    <property type="component" value="Chromosome"/>
</dbReference>
<sequence length="52" mass="6029">MIKQVMELLNYDYCAEIALVLFLIAFILVIIKTVFTSKKEIKHQSEIPLSDD</sequence>
<evidence type="ECO:0000256" key="1">
    <source>
        <dbReference type="SAM" id="Phobius"/>
    </source>
</evidence>
<proteinExistence type="predicted"/>
<evidence type="ECO:0000313" key="3">
    <source>
        <dbReference type="Proteomes" id="UP000317171"/>
    </source>
</evidence>
<keyword evidence="1" id="KW-0812">Transmembrane</keyword>
<dbReference type="RefSeq" id="WP_198000522.1">
    <property type="nucleotide sequence ID" value="NZ_CP036269.1"/>
</dbReference>
<reference evidence="2 3" key="1">
    <citation type="submission" date="2019-02" db="EMBL/GenBank/DDBJ databases">
        <title>Deep-cultivation of Planctomycetes and their phenomic and genomic characterization uncovers novel biology.</title>
        <authorList>
            <person name="Wiegand S."/>
            <person name="Jogler M."/>
            <person name="Boedeker C."/>
            <person name="Pinto D."/>
            <person name="Vollmers J."/>
            <person name="Rivas-Marin E."/>
            <person name="Kohn T."/>
            <person name="Peeters S.H."/>
            <person name="Heuer A."/>
            <person name="Rast P."/>
            <person name="Oberbeckmann S."/>
            <person name="Bunk B."/>
            <person name="Jeske O."/>
            <person name="Meyerdierks A."/>
            <person name="Storesund J.E."/>
            <person name="Kallscheuer N."/>
            <person name="Luecker S."/>
            <person name="Lage O.M."/>
            <person name="Pohl T."/>
            <person name="Merkel B.J."/>
            <person name="Hornburger P."/>
            <person name="Mueller R.-W."/>
            <person name="Bruemmer F."/>
            <person name="Labrenz M."/>
            <person name="Spormann A.M."/>
            <person name="Op den Camp H."/>
            <person name="Overmann J."/>
            <person name="Amann R."/>
            <person name="Jetten M.S.M."/>
            <person name="Mascher T."/>
            <person name="Medema M.H."/>
            <person name="Devos D.P."/>
            <person name="Kaster A.-K."/>
            <person name="Ovreas L."/>
            <person name="Rohde M."/>
            <person name="Galperin M.Y."/>
            <person name="Jogler C."/>
        </authorList>
    </citation>
    <scope>NUCLEOTIDE SEQUENCE [LARGE SCALE GENOMIC DNA]</scope>
    <source>
        <strain evidence="2 3">Pan241w</strain>
    </source>
</reference>
<evidence type="ECO:0000313" key="2">
    <source>
        <dbReference type="EMBL" id="QDT42877.1"/>
    </source>
</evidence>
<gene>
    <name evidence="2" type="ORF">Pan241w_29720</name>
</gene>
<feature type="transmembrane region" description="Helical" evidence="1">
    <location>
        <begin position="17"/>
        <end position="35"/>
    </location>
</feature>
<evidence type="ECO:0008006" key="4">
    <source>
        <dbReference type="Google" id="ProtNLM"/>
    </source>
</evidence>
<name>A0A517RG73_9PLAN</name>
<dbReference type="AlphaFoldDB" id="A0A517RG73"/>
<keyword evidence="1" id="KW-1133">Transmembrane helix</keyword>
<keyword evidence="1" id="KW-0472">Membrane</keyword>
<dbReference type="KEGG" id="gaz:Pan241w_29720"/>
<protein>
    <recommendedName>
        <fullName evidence="4">Cbb3-type cytochrome oxidase component FixQ</fullName>
    </recommendedName>
</protein>
<dbReference type="EMBL" id="CP036269">
    <property type="protein sequence ID" value="QDT42877.1"/>
    <property type="molecule type" value="Genomic_DNA"/>
</dbReference>
<accession>A0A517RG73</accession>
<organism evidence="2 3">
    <name type="scientific">Gimesia alba</name>
    <dbReference type="NCBI Taxonomy" id="2527973"/>
    <lineage>
        <taxon>Bacteria</taxon>
        <taxon>Pseudomonadati</taxon>
        <taxon>Planctomycetota</taxon>
        <taxon>Planctomycetia</taxon>
        <taxon>Planctomycetales</taxon>
        <taxon>Planctomycetaceae</taxon>
        <taxon>Gimesia</taxon>
    </lineage>
</organism>